<protein>
    <submittedName>
        <fullName evidence="5">Glycoside hydrolase domain-containing protein</fullName>
    </submittedName>
</protein>
<keyword evidence="5" id="KW-0378">Hydrolase</keyword>
<evidence type="ECO:0000259" key="3">
    <source>
        <dbReference type="PROSITE" id="PS51332"/>
    </source>
</evidence>
<dbReference type="Gene3D" id="3.40.50.280">
    <property type="entry name" value="Cobalamin-binding domain"/>
    <property type="match status" value="1"/>
</dbReference>
<evidence type="ECO:0000256" key="1">
    <source>
        <dbReference type="ARBA" id="ARBA00022723"/>
    </source>
</evidence>
<dbReference type="SMART" id="SM01018">
    <property type="entry name" value="B12-binding_2"/>
    <property type="match status" value="1"/>
</dbReference>
<dbReference type="InterPro" id="IPR025150">
    <property type="entry name" value="GH123_cat"/>
</dbReference>
<sequence length="793" mass="89873">MRFEVRLENSAYKHIVSEPFGSKKETDPLFVLRNEEFALQCIIRSDEEFLLVRGRNTDIARKGLGHRFRVELRVLSSCEDSKLEEAFFLHLMDFVRDDEGRLISDVLTDKDSIYSVHREQGVFVGGKIPVDFEGSECGLELKVFYTEGYEAESLVWSKILPVSVGEFALEDIKNTDFYMDLWQHPCNWARVYEVSYYGPEHLHIIDKYFEELSKLGQKVCDLIISDYPWAGQRCYGVQENSNNLFESNIVKVSRGVDGELLCDFSAMEAYLSLAQKHGMAEEINLFGILGNWDARDFGNPLVDFRDPIRVSYFDEGDGSYKYLGSANEVETYLKKVFSHLEQLGLWDKTLILSDEPADSDVFEETVSLLQRAAGQKQIHLKCAIHDQNFFERYSKHIKSLSLNTCELVSNVSHIDNLKRSVEEKGGTLTWYSCCFPDKMNIFLKSPLIESRLIGWFTYYMGLNGFLRWAYGVWPGNVYESASYKKEKWAAGDMFLVYPGKNHAPLPSLRLKNILYGIQDYLFLKAMEDRYGREKIFPGLEKLLGAKEEMSFVPPRSVDLHHSLDPKAYSEFKRGLMGEDSILGRISDCVVEMDEDAITALIDEALKLGFSAEEIKGRGLSEGMLRVTKLFENKEYFVSEVIVCADTLNKGITYLKNKFEVSSSKGPKVVIGVVEGDLHEIGKNIVKIMFEAAGFDVIDMGLNVKAEDIVHKALDEEADVIGLSTMMTTTMVKMREVVELIRSTKEELLPKIIIGGGCISQKYAGEIGADGYSANAVEAVKLVKELTGGRDEDV</sequence>
<proteinExistence type="predicted"/>
<evidence type="ECO:0000256" key="2">
    <source>
        <dbReference type="ARBA" id="ARBA00023285"/>
    </source>
</evidence>
<dbReference type="InterPro" id="IPR003759">
    <property type="entry name" value="Cbl-bd_cap"/>
</dbReference>
<feature type="domain" description="B12-binding N-terminal" evidence="4">
    <location>
        <begin position="572"/>
        <end position="666"/>
    </location>
</feature>
<keyword evidence="6" id="KW-1185">Reference proteome</keyword>
<dbReference type="EMBL" id="JBHSHL010000061">
    <property type="protein sequence ID" value="MFC4805718.1"/>
    <property type="molecule type" value="Genomic_DNA"/>
</dbReference>
<reference evidence="6" key="1">
    <citation type="journal article" date="2019" name="Int. J. Syst. Evol. Microbiol.">
        <title>The Global Catalogue of Microorganisms (GCM) 10K type strain sequencing project: providing services to taxonomists for standard genome sequencing and annotation.</title>
        <authorList>
            <consortium name="The Broad Institute Genomics Platform"/>
            <consortium name="The Broad Institute Genome Sequencing Center for Infectious Disease"/>
            <person name="Wu L."/>
            <person name="Ma J."/>
        </authorList>
    </citation>
    <scope>NUCLEOTIDE SEQUENCE [LARGE SCALE GENOMIC DNA]</scope>
    <source>
        <strain evidence="6">CCUG 46385</strain>
    </source>
</reference>
<dbReference type="InterPro" id="IPR036724">
    <property type="entry name" value="Cobalamin-bd_sf"/>
</dbReference>
<dbReference type="RefSeq" id="WP_379789380.1">
    <property type="nucleotide sequence ID" value="NZ_JBHSHL010000061.1"/>
</dbReference>
<keyword evidence="1" id="KW-0479">Metal-binding</keyword>
<dbReference type="GO" id="GO:0016787">
    <property type="term" value="F:hydrolase activity"/>
    <property type="evidence" value="ECO:0007669"/>
    <property type="project" value="UniProtKB-KW"/>
</dbReference>
<accession>A0ABV9QP24</accession>
<name>A0ABV9QP24_9FIRM</name>
<dbReference type="SUPFAM" id="SSF47644">
    <property type="entry name" value="Methionine synthase domain"/>
    <property type="match status" value="1"/>
</dbReference>
<dbReference type="Pfam" id="PF02310">
    <property type="entry name" value="B12-binding"/>
    <property type="match status" value="1"/>
</dbReference>
<dbReference type="Proteomes" id="UP001595916">
    <property type="component" value="Unassembled WGS sequence"/>
</dbReference>
<evidence type="ECO:0000313" key="5">
    <source>
        <dbReference type="EMBL" id="MFC4805718.1"/>
    </source>
</evidence>
<dbReference type="Pfam" id="PF13320">
    <property type="entry name" value="GH123_cat"/>
    <property type="match status" value="1"/>
</dbReference>
<dbReference type="InterPro" id="IPR036594">
    <property type="entry name" value="Meth_synthase_dom"/>
</dbReference>
<dbReference type="Gene3D" id="1.10.1240.10">
    <property type="entry name" value="Methionine synthase domain"/>
    <property type="match status" value="1"/>
</dbReference>
<dbReference type="PANTHER" id="PTHR45833">
    <property type="entry name" value="METHIONINE SYNTHASE"/>
    <property type="match status" value="1"/>
</dbReference>
<comment type="caution">
    <text evidence="5">The sequence shown here is derived from an EMBL/GenBank/DDBJ whole genome shotgun (WGS) entry which is preliminary data.</text>
</comment>
<keyword evidence="2" id="KW-0170">Cobalt</keyword>
<feature type="domain" description="B12-binding" evidence="3">
    <location>
        <begin position="665"/>
        <end position="792"/>
    </location>
</feature>
<evidence type="ECO:0000313" key="6">
    <source>
        <dbReference type="Proteomes" id="UP001595916"/>
    </source>
</evidence>
<dbReference type="PROSITE" id="PS51337">
    <property type="entry name" value="B12_BINDING_NTER"/>
    <property type="match status" value="1"/>
</dbReference>
<evidence type="ECO:0000259" key="4">
    <source>
        <dbReference type="PROSITE" id="PS51337"/>
    </source>
</evidence>
<dbReference type="SUPFAM" id="SSF52242">
    <property type="entry name" value="Cobalamin (vitamin B12)-binding domain"/>
    <property type="match status" value="1"/>
</dbReference>
<dbReference type="PROSITE" id="PS51332">
    <property type="entry name" value="B12_BINDING"/>
    <property type="match status" value="1"/>
</dbReference>
<organism evidence="5 6">
    <name type="scientific">Filifactor villosus</name>
    <dbReference type="NCBI Taxonomy" id="29374"/>
    <lineage>
        <taxon>Bacteria</taxon>
        <taxon>Bacillati</taxon>
        <taxon>Bacillota</taxon>
        <taxon>Clostridia</taxon>
        <taxon>Peptostreptococcales</taxon>
        <taxon>Filifactoraceae</taxon>
        <taxon>Filifactor</taxon>
    </lineage>
</organism>
<gene>
    <name evidence="5" type="ORF">ACFO4R_11750</name>
</gene>
<dbReference type="InterPro" id="IPR006158">
    <property type="entry name" value="Cobalamin-bd"/>
</dbReference>
<dbReference type="PANTHER" id="PTHR45833:SF1">
    <property type="entry name" value="METHIONINE SYNTHASE"/>
    <property type="match status" value="1"/>
</dbReference>
<dbReference type="Pfam" id="PF02607">
    <property type="entry name" value="B12-binding_2"/>
    <property type="match status" value="1"/>
</dbReference>
<dbReference type="InterPro" id="IPR050554">
    <property type="entry name" value="Met_Synthase/Corrinoid"/>
</dbReference>